<evidence type="ECO:0000313" key="2">
    <source>
        <dbReference type="EMBL" id="CUK12845.1"/>
    </source>
</evidence>
<dbReference type="Proteomes" id="UP000051260">
    <property type="component" value="Unassembled WGS sequence"/>
</dbReference>
<protein>
    <submittedName>
        <fullName evidence="2">Uncharacterized protein</fullName>
    </submittedName>
</protein>
<gene>
    <name evidence="2" type="ORF">RUE5091_03579</name>
</gene>
<sequence>MSKAEQIIATTTRASRRKSGFLGQRGRIALLTLTMLLMLFVFFTQPDVRTALTSWTSLTSG</sequence>
<evidence type="ECO:0000313" key="3">
    <source>
        <dbReference type="Proteomes" id="UP000051260"/>
    </source>
</evidence>
<reference evidence="3" key="1">
    <citation type="submission" date="2015-09" db="EMBL/GenBank/DDBJ databases">
        <authorList>
            <person name="Rodrigo-Torres L."/>
            <person name="Arahal D.R."/>
        </authorList>
    </citation>
    <scope>NUCLEOTIDE SEQUENCE [LARGE SCALE GENOMIC DNA]</scope>
    <source>
        <strain evidence="3">CECT 5091</strain>
    </source>
</reference>
<proteinExistence type="predicted"/>
<keyword evidence="1" id="KW-1133">Transmembrane helix</keyword>
<dbReference type="EMBL" id="CYUD01000012">
    <property type="protein sequence ID" value="CUK12845.1"/>
    <property type="molecule type" value="Genomic_DNA"/>
</dbReference>
<organism evidence="2 3">
    <name type="scientific">Ruegeria denitrificans</name>
    <dbReference type="NCBI Taxonomy" id="1715692"/>
    <lineage>
        <taxon>Bacteria</taxon>
        <taxon>Pseudomonadati</taxon>
        <taxon>Pseudomonadota</taxon>
        <taxon>Alphaproteobacteria</taxon>
        <taxon>Rhodobacterales</taxon>
        <taxon>Roseobacteraceae</taxon>
        <taxon>Ruegeria</taxon>
    </lineage>
</organism>
<name>A0A0P1IPW1_9RHOB</name>
<keyword evidence="1" id="KW-0812">Transmembrane</keyword>
<evidence type="ECO:0000256" key="1">
    <source>
        <dbReference type="SAM" id="Phobius"/>
    </source>
</evidence>
<keyword evidence="3" id="KW-1185">Reference proteome</keyword>
<keyword evidence="1" id="KW-0472">Membrane</keyword>
<dbReference type="RefSeq" id="WP_058283237.1">
    <property type="nucleotide sequence ID" value="NZ_CYUD01000012.1"/>
</dbReference>
<dbReference type="STRING" id="1715692.RUE5091_03579"/>
<dbReference type="AlphaFoldDB" id="A0A0P1IPW1"/>
<accession>A0A0P1IPW1</accession>
<feature type="transmembrane region" description="Helical" evidence="1">
    <location>
        <begin position="26"/>
        <end position="45"/>
    </location>
</feature>